<reference evidence="1 2" key="2">
    <citation type="journal article" date="2010" name="Stand. Genomic Sci.">
        <title>Complete genome sequence of Xylanimonas cellulosilytica type strain (XIL07).</title>
        <authorList>
            <person name="Foster B."/>
            <person name="Pukall R."/>
            <person name="Abt B."/>
            <person name="Nolan M."/>
            <person name="Glavina Del Rio T."/>
            <person name="Chen F."/>
            <person name="Lucas S."/>
            <person name="Tice H."/>
            <person name="Pitluck S."/>
            <person name="Cheng J.-F."/>
            <person name="Chertkov O."/>
            <person name="Brettin T."/>
            <person name="Han C."/>
            <person name="Detter J.C."/>
            <person name="Bruce D."/>
            <person name="Goodwin L."/>
            <person name="Ivanova N."/>
            <person name="Mavromatis K."/>
            <person name="Pati A."/>
            <person name="Mikhailova N."/>
            <person name="Chen A."/>
            <person name="Palaniappan K."/>
            <person name="Land M."/>
            <person name="Hauser L."/>
            <person name="Chang Y.-J."/>
            <person name="Jeffries C.D."/>
            <person name="Chain P."/>
            <person name="Rohde M."/>
            <person name="Goeker M."/>
            <person name="Bristow J."/>
            <person name="Eisen J.A."/>
            <person name="Markowitz V."/>
            <person name="Hugenholtz P."/>
            <person name="Kyrpides N.C."/>
            <person name="Klenk H.-P."/>
            <person name="Lapidus A."/>
        </authorList>
    </citation>
    <scope>NUCLEOTIDE SEQUENCE [LARGE SCALE GENOMIC DNA]</scope>
    <source>
        <strain evidence="2">DSM 15894 / CECT 5975 / LMG 20990 / XIL07</strain>
    </source>
</reference>
<protein>
    <recommendedName>
        <fullName evidence="3">DUF4127 family protein</fullName>
    </recommendedName>
</protein>
<dbReference type="InterPro" id="IPR025394">
    <property type="entry name" value="DUF4127"/>
</dbReference>
<reference evidence="2" key="1">
    <citation type="submission" date="2009-11" db="EMBL/GenBank/DDBJ databases">
        <title>The complete chromosome of Xylanimonas cellulosilytica DSM 15894.</title>
        <authorList>
            <consortium name="US DOE Joint Genome Institute (JGI-PGF)"/>
            <person name="Lucas S."/>
            <person name="Copeland A."/>
            <person name="Lapidus A."/>
            <person name="Glavina del Rio T."/>
            <person name="Dalin E."/>
            <person name="Tice H."/>
            <person name="Bruce D."/>
            <person name="Goodwin L."/>
            <person name="Pitluck S."/>
            <person name="Kyrpides N."/>
            <person name="Mavromatis K."/>
            <person name="Ivanova N."/>
            <person name="Mikhailova N."/>
            <person name="Foster B."/>
            <person name="Clum A."/>
            <person name="Brettin T."/>
            <person name="Detter J.C."/>
            <person name="Han C."/>
            <person name="Larimer F."/>
            <person name="Land M."/>
            <person name="Hauser L."/>
            <person name="Markowitz V."/>
            <person name="Cheng J.F."/>
            <person name="Hugenholtz P."/>
            <person name="Woyke T."/>
            <person name="Wu D."/>
            <person name="Gehrich-Schroeter G."/>
            <person name="Schneider S."/>
            <person name="Pukall S.R."/>
            <person name="Klenk H.P."/>
            <person name="Eisen J.A."/>
        </authorList>
    </citation>
    <scope>NUCLEOTIDE SEQUENCE [LARGE SCALE GENOMIC DNA]</scope>
    <source>
        <strain evidence="2">DSM 15894 / CECT 5975 / LMG 20990 / XIL07</strain>
    </source>
</reference>
<name>D1BUC5_XYLCX</name>
<dbReference type="OrthoDB" id="9789552at2"/>
<dbReference type="AlphaFoldDB" id="D1BUC5"/>
<evidence type="ECO:0000313" key="2">
    <source>
        <dbReference type="Proteomes" id="UP000002255"/>
    </source>
</evidence>
<dbReference type="RefSeq" id="WP_012878880.1">
    <property type="nucleotide sequence ID" value="NC_013530.1"/>
</dbReference>
<dbReference type="EMBL" id="CP001821">
    <property type="protein sequence ID" value="ACZ31138.1"/>
    <property type="molecule type" value="Genomic_DNA"/>
</dbReference>
<dbReference type="HOGENOM" id="CLU_031189_0_0_11"/>
<dbReference type="eggNOG" id="ENOG502Z7Q0">
    <property type="taxonomic scope" value="Bacteria"/>
</dbReference>
<sequence>MQIALLPLDERPVNVRLPADVAAIAGATVAVPPDAALPLHRRPGDVRVLGDWLVEQCVDARADAAVVSLDMLLHGGLIASRVRDDDLATTLARTQVLRTIRAARPRMPVSAVSVVMRASDSYIADEEPDYWTRYGRDLHALGGDLHRGFLGQPTTPRGAQARAIPDDVRRDFLRRRLRNHAANLAAVDLAAEGVVDPLLITADDTASRSAGSLEQVWLDQWVRALRLDAGSVMVHAGADEVDAVLVSRALGALDPNPVRMRLVCAEADGLDRVALYENTSVGAGAASQVRASGSVVVDTATDADALLVVHAPDRDRGDWRGDRPDDAALAPVEATVAAVRTALDSGVEVGVADVRYANGADPAVVERLRDEGLLSELAAYGGWNTAGNTLGSVVAALRACVVGKRAGTFDAGAARRLLVHRALEDWGYQALVRTRLTGPTDPRTGQDPAAGAAEDGYVERTRQGLELLLRTLVPGARLDRVGLPWHRSFEVDFDVHLPDGWDA</sequence>
<organism evidence="1 2">
    <name type="scientific">Xylanimonas cellulosilytica (strain DSM 15894 / JCM 12276 / CECT 5975 / KCTC 9989 / LMG 20990 / NBRC 107835 / XIL07)</name>
    <dbReference type="NCBI Taxonomy" id="446471"/>
    <lineage>
        <taxon>Bacteria</taxon>
        <taxon>Bacillati</taxon>
        <taxon>Actinomycetota</taxon>
        <taxon>Actinomycetes</taxon>
        <taxon>Micrococcales</taxon>
        <taxon>Promicromonosporaceae</taxon>
        <taxon>Xylanimonas</taxon>
    </lineage>
</organism>
<dbReference type="KEGG" id="xce:Xcel_2120"/>
<dbReference type="Proteomes" id="UP000002255">
    <property type="component" value="Chromosome"/>
</dbReference>
<dbReference type="Pfam" id="PF13552">
    <property type="entry name" value="DUF4127"/>
    <property type="match status" value="1"/>
</dbReference>
<dbReference type="STRING" id="446471.Xcel_2120"/>
<proteinExistence type="predicted"/>
<evidence type="ECO:0008006" key="3">
    <source>
        <dbReference type="Google" id="ProtNLM"/>
    </source>
</evidence>
<evidence type="ECO:0000313" key="1">
    <source>
        <dbReference type="EMBL" id="ACZ31138.1"/>
    </source>
</evidence>
<gene>
    <name evidence="1" type="ordered locus">Xcel_2120</name>
</gene>
<accession>D1BUC5</accession>
<keyword evidence="2" id="KW-1185">Reference proteome</keyword>